<sequence length="323" mass="36729">MLRDFRALNLLILTFSAVYVIAIGLFTISLLNCRPQKTHQTTECRNLIQGYRFRARKNYLSPHRARIRPNSRLAFVFGIENAFTTTDEEYATHFARNARHLINLKAQVWERLAKRLQSSANELISTAHRLHLAGVVQSLSLRIILTTLLNAELDTLPDTDKHMVSLAQAINRAWVSSKNDVDLIEFAHNPDLQAPLSALFPTFERTNPRDNPLCWILPGFEISWRINLRMVPELLLNTGQAHPDWTVTMIAFAENPTKTQFEAPGADDISAKDLVAGGLRLYPPTKRIYRAFEWEENGARHSETFAADVEACHLSVESGDKMR</sequence>
<feature type="transmembrane region" description="Helical" evidence="1">
    <location>
        <begin position="7"/>
        <end position="31"/>
    </location>
</feature>
<keyword evidence="3" id="KW-1185">Reference proteome</keyword>
<reference evidence="2 3" key="1">
    <citation type="submission" date="2018-02" db="EMBL/GenBank/DDBJ databases">
        <title>The genomes of Aspergillus section Nigri reveals drivers in fungal speciation.</title>
        <authorList>
            <consortium name="DOE Joint Genome Institute"/>
            <person name="Vesth T.C."/>
            <person name="Nybo J."/>
            <person name="Theobald S."/>
            <person name="Brandl J."/>
            <person name="Frisvad J.C."/>
            <person name="Nielsen K.F."/>
            <person name="Lyhne E.K."/>
            <person name="Kogle M.E."/>
            <person name="Kuo A."/>
            <person name="Riley R."/>
            <person name="Clum A."/>
            <person name="Nolan M."/>
            <person name="Lipzen A."/>
            <person name="Salamov A."/>
            <person name="Henrissat B."/>
            <person name="Wiebenga A."/>
            <person name="De vries R.P."/>
            <person name="Grigoriev I.V."/>
            <person name="Mortensen U.H."/>
            <person name="Andersen M.R."/>
            <person name="Baker S.E."/>
        </authorList>
    </citation>
    <scope>NUCLEOTIDE SEQUENCE [LARGE SCALE GENOMIC DNA]</scope>
    <source>
        <strain evidence="2 3">CBS 115571</strain>
    </source>
</reference>
<dbReference type="EMBL" id="KZ825139">
    <property type="protein sequence ID" value="PYI18894.1"/>
    <property type="molecule type" value="Genomic_DNA"/>
</dbReference>
<accession>A0A2V5HAU3</accession>
<protein>
    <submittedName>
        <fullName evidence="2">Uncharacterized protein</fullName>
    </submittedName>
</protein>
<organism evidence="2 3">
    <name type="scientific">Aspergillus violaceofuscus (strain CBS 115571)</name>
    <dbReference type="NCBI Taxonomy" id="1450538"/>
    <lineage>
        <taxon>Eukaryota</taxon>
        <taxon>Fungi</taxon>
        <taxon>Dikarya</taxon>
        <taxon>Ascomycota</taxon>
        <taxon>Pezizomycotina</taxon>
        <taxon>Eurotiomycetes</taxon>
        <taxon>Eurotiomycetidae</taxon>
        <taxon>Eurotiales</taxon>
        <taxon>Aspergillaceae</taxon>
        <taxon>Aspergillus</taxon>
    </lineage>
</organism>
<evidence type="ECO:0000313" key="3">
    <source>
        <dbReference type="Proteomes" id="UP000249829"/>
    </source>
</evidence>
<dbReference type="STRING" id="1450538.A0A2V5HAU3"/>
<proteinExistence type="predicted"/>
<keyword evidence="1" id="KW-1133">Transmembrane helix</keyword>
<name>A0A2V5HAU3_ASPV1</name>
<dbReference type="Proteomes" id="UP000249829">
    <property type="component" value="Unassembled WGS sequence"/>
</dbReference>
<evidence type="ECO:0000256" key="1">
    <source>
        <dbReference type="SAM" id="Phobius"/>
    </source>
</evidence>
<evidence type="ECO:0000313" key="2">
    <source>
        <dbReference type="EMBL" id="PYI18894.1"/>
    </source>
</evidence>
<gene>
    <name evidence="2" type="ORF">BO99DRAFT_403092</name>
</gene>
<dbReference type="OMA" id="INDSWIM"/>
<dbReference type="AlphaFoldDB" id="A0A2V5HAU3"/>
<keyword evidence="1" id="KW-0812">Transmembrane</keyword>
<keyword evidence="1" id="KW-0472">Membrane</keyword>